<sequence>MTSPEVLTLEQAAAHGPHYRMRRRAQAVLGHSRGQSISRLAALFAVDADTVSRWLRRWRAQGVSGLREGARSGRPPHLDAAAQKN</sequence>
<gene>
    <name evidence="2" type="ORF">O3303_04295</name>
    <name evidence="3" type="ORF">O3303_06925</name>
</gene>
<dbReference type="Pfam" id="PF13551">
    <property type="entry name" value="HTH_29"/>
    <property type="match status" value="1"/>
</dbReference>
<dbReference type="InterPro" id="IPR009057">
    <property type="entry name" value="Homeodomain-like_sf"/>
</dbReference>
<feature type="region of interest" description="Disordered" evidence="1">
    <location>
        <begin position="65"/>
        <end position="85"/>
    </location>
</feature>
<dbReference type="EMBL" id="CP114767">
    <property type="protein sequence ID" value="WBA43294.1"/>
    <property type="molecule type" value="Genomic_DNA"/>
</dbReference>
<evidence type="ECO:0000256" key="1">
    <source>
        <dbReference type="SAM" id="MobiDB-lite"/>
    </source>
</evidence>
<evidence type="ECO:0000313" key="4">
    <source>
        <dbReference type="Proteomes" id="UP001211005"/>
    </source>
</evidence>
<keyword evidence="4" id="KW-1185">Reference proteome</keyword>
<dbReference type="SUPFAM" id="SSF46689">
    <property type="entry name" value="Homeodomain-like"/>
    <property type="match status" value="1"/>
</dbReference>
<proteinExistence type="predicted"/>
<dbReference type="Proteomes" id="UP001211005">
    <property type="component" value="Chromosome"/>
</dbReference>
<evidence type="ECO:0000313" key="2">
    <source>
        <dbReference type="EMBL" id="WBA42783.1"/>
    </source>
</evidence>
<accession>A0ABY7LQT4</accession>
<evidence type="ECO:0000313" key="3">
    <source>
        <dbReference type="EMBL" id="WBA43294.1"/>
    </source>
</evidence>
<organism evidence="2 4">
    <name type="scientific">Hymenobacter canadensis</name>
    <dbReference type="NCBI Taxonomy" id="2999067"/>
    <lineage>
        <taxon>Bacteria</taxon>
        <taxon>Pseudomonadati</taxon>
        <taxon>Bacteroidota</taxon>
        <taxon>Cytophagia</taxon>
        <taxon>Cytophagales</taxon>
        <taxon>Hymenobacteraceae</taxon>
        <taxon>Hymenobacter</taxon>
    </lineage>
</organism>
<name>A0ABY7LQT4_9BACT</name>
<dbReference type="EMBL" id="CP114767">
    <property type="protein sequence ID" value="WBA42783.1"/>
    <property type="molecule type" value="Genomic_DNA"/>
</dbReference>
<reference evidence="2 4" key="1">
    <citation type="submission" date="2022-12" db="EMBL/GenBank/DDBJ databases">
        <title>Hymenobacter canadensis sp. nov. isolated from lake water of the Cambridge Bay, Canada.</title>
        <authorList>
            <person name="Kim W.H."/>
            <person name="Lee Y.M."/>
        </authorList>
    </citation>
    <scope>NUCLEOTIDE SEQUENCE [LARGE SCALE GENOMIC DNA]</scope>
    <source>
        <strain evidence="2 4">PAMC 29467</strain>
    </source>
</reference>
<dbReference type="RefSeq" id="WP_269560833.1">
    <property type="nucleotide sequence ID" value="NZ_CP114767.1"/>
</dbReference>
<protein>
    <submittedName>
        <fullName evidence="2">Helix-turn-helix domain-containing protein</fullName>
    </submittedName>
</protein>